<dbReference type="AlphaFoldDB" id="A0AAU9Z434"/>
<sequence>MKGSPSPPHPFGGKKSVSKQRGPGRGARSWSRMESSPAPNGYRPGVGGGMELPRPAPAPQNGHGPGIRGDMKAPKPEFGNGNGIGAGAFPGVGAQPGLGAYMKTQKPGFGNGNSLGAQQGLGDGNGLGAGAFPGVGVQPGLGEGLGPQKPDFGGVKPQKPGFGNGNGLGLGVQPGDGGVLGVCERVIYVPTAHLPRSGFGGQGQLMRRRAGKVLRNPGFSHGMKWGLTMYGLLALIHPSLPHRSPSSEWPQTR</sequence>
<feature type="region of interest" description="Disordered" evidence="1">
    <location>
        <begin position="1"/>
        <end position="84"/>
    </location>
</feature>
<organism evidence="2 3">
    <name type="scientific">Phodopus roborovskii</name>
    <name type="common">Roborovski's desert hamster</name>
    <name type="synonym">Cricetulus roborovskii</name>
    <dbReference type="NCBI Taxonomy" id="109678"/>
    <lineage>
        <taxon>Eukaryota</taxon>
        <taxon>Metazoa</taxon>
        <taxon>Chordata</taxon>
        <taxon>Craniata</taxon>
        <taxon>Vertebrata</taxon>
        <taxon>Euteleostomi</taxon>
        <taxon>Mammalia</taxon>
        <taxon>Eutheria</taxon>
        <taxon>Euarchontoglires</taxon>
        <taxon>Glires</taxon>
        <taxon>Rodentia</taxon>
        <taxon>Myomorpha</taxon>
        <taxon>Muroidea</taxon>
        <taxon>Cricetidae</taxon>
        <taxon>Cricetinae</taxon>
        <taxon>Phodopus</taxon>
    </lineage>
</organism>
<evidence type="ECO:0000256" key="1">
    <source>
        <dbReference type="SAM" id="MobiDB-lite"/>
    </source>
</evidence>
<feature type="compositionally biased region" description="Pro residues" evidence="1">
    <location>
        <begin position="1"/>
        <end position="10"/>
    </location>
</feature>
<comment type="caution">
    <text evidence="2">The sequence shown here is derived from an EMBL/GenBank/DDBJ whole genome shotgun (WGS) entry which is preliminary data.</text>
</comment>
<keyword evidence="3" id="KW-1185">Reference proteome</keyword>
<reference evidence="2" key="1">
    <citation type="submission" date="2022-06" db="EMBL/GenBank/DDBJ databases">
        <authorList>
            <person name="Andreotti S."/>
            <person name="Wyler E."/>
        </authorList>
    </citation>
    <scope>NUCLEOTIDE SEQUENCE</scope>
</reference>
<name>A0AAU9Z434_PHORO</name>
<evidence type="ECO:0000313" key="3">
    <source>
        <dbReference type="Proteomes" id="UP001152836"/>
    </source>
</evidence>
<proteinExistence type="predicted"/>
<protein>
    <submittedName>
        <fullName evidence="2">1520401A03Rik protein</fullName>
    </submittedName>
</protein>
<dbReference type="EMBL" id="CALSGD010001391">
    <property type="protein sequence ID" value="CAH6786710.1"/>
    <property type="molecule type" value="Genomic_DNA"/>
</dbReference>
<gene>
    <name evidence="2" type="primary">1520401A03Rik</name>
    <name evidence="2" type="ORF">PHOROB_LOCUS4726</name>
</gene>
<dbReference type="Proteomes" id="UP001152836">
    <property type="component" value="Unassembled WGS sequence"/>
</dbReference>
<evidence type="ECO:0000313" key="2">
    <source>
        <dbReference type="EMBL" id="CAH6786710.1"/>
    </source>
</evidence>
<accession>A0AAU9Z434</accession>